<protein>
    <submittedName>
        <fullName evidence="2">Group II intron maturase-specific domain-containing protein</fullName>
    </submittedName>
</protein>
<organism evidence="2 3">
    <name type="scientific">Oceanobacter antarcticus</name>
    <dbReference type="NCBI Taxonomy" id="3133425"/>
    <lineage>
        <taxon>Bacteria</taxon>
        <taxon>Pseudomonadati</taxon>
        <taxon>Pseudomonadota</taxon>
        <taxon>Gammaproteobacteria</taxon>
        <taxon>Oceanospirillales</taxon>
        <taxon>Oceanospirillaceae</taxon>
        <taxon>Oceanobacter</taxon>
    </lineage>
</organism>
<reference evidence="2 3" key="1">
    <citation type="submission" date="2024-03" db="EMBL/GenBank/DDBJ databases">
        <title>High-quality draft genome sequence of Oceanobacter sp. wDCs-4.</title>
        <authorList>
            <person name="Dong C."/>
        </authorList>
    </citation>
    <scope>NUCLEOTIDE SEQUENCE [LARGE SCALE GENOMIC DNA]</scope>
    <source>
        <strain evidence="3">wDCs-4</strain>
    </source>
</reference>
<evidence type="ECO:0000259" key="1">
    <source>
        <dbReference type="Pfam" id="PF08388"/>
    </source>
</evidence>
<keyword evidence="3" id="KW-1185">Reference proteome</keyword>
<name>A0ABW8NI41_9GAMM</name>
<sequence>MRSSKPVSIFRGWINYFGIANCYQLCVDLDHWIRRSIRMAYWRQWRKPRTQVRSLMRLGVHVQAAEPVDFVSLGVGQLSALSWARPSACSRLWASFFDQGFIHPGRHHIQPDQPGSSNQL</sequence>
<proteinExistence type="predicted"/>
<dbReference type="Pfam" id="PF08388">
    <property type="entry name" value="GIIM"/>
    <property type="match status" value="1"/>
</dbReference>
<comment type="caution">
    <text evidence="2">The sequence shown here is derived from an EMBL/GenBank/DDBJ whole genome shotgun (WGS) entry which is preliminary data.</text>
</comment>
<evidence type="ECO:0000313" key="2">
    <source>
        <dbReference type="EMBL" id="MFK4752638.1"/>
    </source>
</evidence>
<dbReference type="InterPro" id="IPR013597">
    <property type="entry name" value="Mat_intron_G2"/>
</dbReference>
<feature type="domain" description="Group II intron maturase-specific" evidence="1">
    <location>
        <begin position="9"/>
        <end position="57"/>
    </location>
</feature>
<accession>A0ABW8NI41</accession>
<dbReference type="EMBL" id="JBBKTX010000010">
    <property type="protein sequence ID" value="MFK4752638.1"/>
    <property type="molecule type" value="Genomic_DNA"/>
</dbReference>
<evidence type="ECO:0000313" key="3">
    <source>
        <dbReference type="Proteomes" id="UP001620597"/>
    </source>
</evidence>
<dbReference type="Proteomes" id="UP001620597">
    <property type="component" value="Unassembled WGS sequence"/>
</dbReference>
<gene>
    <name evidence="2" type="ORF">WG929_09500</name>
</gene>
<dbReference type="RefSeq" id="WP_416205843.1">
    <property type="nucleotide sequence ID" value="NZ_JBBKTX010000010.1"/>
</dbReference>